<sequence>MDRIEIRPLEQLDRPRLREIMAGYTSTQRYAARKQESDRRTVIALELEPLAAPHVRNYWECLSEDDLKRYEGFLAEGFSLGAYRNGAWIGVALAEVQGWNRVLSVWELHVHPDHRRQGIGRRLLDELAVRASALGLRALTVETQNTNVAAIHFYRQAGFSIEGIDLSYYTNQDAEDGEVAVFLRRKLG</sequence>
<dbReference type="Gene3D" id="3.40.630.30">
    <property type="match status" value="1"/>
</dbReference>
<dbReference type="OrthoDB" id="9800193at2"/>
<reference evidence="4" key="1">
    <citation type="submission" date="2015-07" db="EMBL/GenBank/DDBJ databases">
        <title>Draft Genome Sequences of Anaerolinea thermolimosa IMO-1, Bellilinea caldifistulae GOMI-1, Leptolinea tardivitalis YMTK-2, Levilinea saccharolytica KIBI-1,Longilinea arvoryzae KOME-1, Previously Described as Members of the Anaerolineaceae (Chloroflexi).</title>
        <authorList>
            <person name="Sekiguchi Y."/>
            <person name="Ohashi A."/>
            <person name="Matsuura N."/>
            <person name="Tourlousse M.D."/>
        </authorList>
    </citation>
    <scope>NUCLEOTIDE SEQUENCE [LARGE SCALE GENOMIC DNA]</scope>
    <source>
        <strain evidence="4">KOME-1</strain>
    </source>
</reference>
<dbReference type="RefSeq" id="WP_083522366.1">
    <property type="nucleotide sequence ID" value="NZ_DF967972.1"/>
</dbReference>
<dbReference type="SUPFAM" id="SSF55729">
    <property type="entry name" value="Acyl-CoA N-acyltransferases (Nat)"/>
    <property type="match status" value="1"/>
</dbReference>
<dbReference type="GO" id="GO:0016747">
    <property type="term" value="F:acyltransferase activity, transferring groups other than amino-acyl groups"/>
    <property type="evidence" value="ECO:0007669"/>
    <property type="project" value="InterPro"/>
</dbReference>
<dbReference type="InterPro" id="IPR016181">
    <property type="entry name" value="Acyl_CoA_acyltransferase"/>
</dbReference>
<dbReference type="PANTHER" id="PTHR43420">
    <property type="entry name" value="ACETYLTRANSFERASE"/>
    <property type="match status" value="1"/>
</dbReference>
<dbReference type="CDD" id="cd04301">
    <property type="entry name" value="NAT_SF"/>
    <property type="match status" value="1"/>
</dbReference>
<gene>
    <name evidence="4" type="ORF">LARV_01254</name>
</gene>
<dbReference type="InterPro" id="IPR050680">
    <property type="entry name" value="YpeA/RimI_acetyltransf"/>
</dbReference>
<dbReference type="AlphaFoldDB" id="A0A0S7B7S0"/>
<evidence type="ECO:0000259" key="3">
    <source>
        <dbReference type="PROSITE" id="PS51186"/>
    </source>
</evidence>
<evidence type="ECO:0000313" key="5">
    <source>
        <dbReference type="Proteomes" id="UP000055060"/>
    </source>
</evidence>
<name>A0A0S7B7S0_9CHLR</name>
<organism evidence="4">
    <name type="scientific">Longilinea arvoryzae</name>
    <dbReference type="NCBI Taxonomy" id="360412"/>
    <lineage>
        <taxon>Bacteria</taxon>
        <taxon>Bacillati</taxon>
        <taxon>Chloroflexota</taxon>
        <taxon>Anaerolineae</taxon>
        <taxon>Anaerolineales</taxon>
        <taxon>Anaerolineaceae</taxon>
        <taxon>Longilinea</taxon>
    </lineage>
</organism>
<dbReference type="Pfam" id="PF00583">
    <property type="entry name" value="Acetyltransf_1"/>
    <property type="match status" value="1"/>
</dbReference>
<keyword evidence="5" id="KW-1185">Reference proteome</keyword>
<evidence type="ECO:0000256" key="1">
    <source>
        <dbReference type="ARBA" id="ARBA00022679"/>
    </source>
</evidence>
<proteinExistence type="predicted"/>
<dbReference type="STRING" id="360412.LARV_01254"/>
<dbReference type="EMBL" id="DF967972">
    <property type="protein sequence ID" value="GAP13500.1"/>
    <property type="molecule type" value="Genomic_DNA"/>
</dbReference>
<evidence type="ECO:0000256" key="2">
    <source>
        <dbReference type="ARBA" id="ARBA00023315"/>
    </source>
</evidence>
<evidence type="ECO:0000313" key="4">
    <source>
        <dbReference type="EMBL" id="GAP13500.1"/>
    </source>
</evidence>
<dbReference type="PROSITE" id="PS51186">
    <property type="entry name" value="GNAT"/>
    <property type="match status" value="1"/>
</dbReference>
<feature type="domain" description="N-acetyltransferase" evidence="3">
    <location>
        <begin position="4"/>
        <end position="188"/>
    </location>
</feature>
<accession>A0A0S7B7S0</accession>
<dbReference type="Proteomes" id="UP000055060">
    <property type="component" value="Unassembled WGS sequence"/>
</dbReference>
<protein>
    <submittedName>
        <fullName evidence="4">Acetyltransferases</fullName>
    </submittedName>
</protein>
<keyword evidence="1 4" id="KW-0808">Transferase</keyword>
<keyword evidence="2" id="KW-0012">Acyltransferase</keyword>
<dbReference type="InterPro" id="IPR000182">
    <property type="entry name" value="GNAT_dom"/>
</dbReference>